<proteinExistence type="predicted"/>
<dbReference type="eggNOG" id="COG2318">
    <property type="taxonomic scope" value="Bacteria"/>
</dbReference>
<dbReference type="Gene3D" id="1.20.120.450">
    <property type="entry name" value="dinb family like domain"/>
    <property type="match status" value="1"/>
</dbReference>
<dbReference type="AlphaFoldDB" id="C7LYB6"/>
<dbReference type="Proteomes" id="UP000000771">
    <property type="component" value="Chromosome"/>
</dbReference>
<keyword evidence="2" id="KW-1185">Reference proteome</keyword>
<dbReference type="Pfam" id="PF04978">
    <property type="entry name" value="MST"/>
    <property type="match status" value="1"/>
</dbReference>
<gene>
    <name evidence="1" type="ordered locus">Afer_0776</name>
</gene>
<dbReference type="InterPro" id="IPR007061">
    <property type="entry name" value="MST-like"/>
</dbReference>
<dbReference type="OrthoDB" id="4548523at2"/>
<dbReference type="InterPro" id="IPR034660">
    <property type="entry name" value="DinB/YfiT-like"/>
</dbReference>
<organism evidence="1 2">
    <name type="scientific">Acidimicrobium ferrooxidans (strain DSM 10331 / JCM 15462 / NBRC 103882 / ICP)</name>
    <dbReference type="NCBI Taxonomy" id="525909"/>
    <lineage>
        <taxon>Bacteria</taxon>
        <taxon>Bacillati</taxon>
        <taxon>Actinomycetota</taxon>
        <taxon>Acidimicrobiia</taxon>
        <taxon>Acidimicrobiales</taxon>
        <taxon>Acidimicrobiaceae</taxon>
        <taxon>Acidimicrobium</taxon>
    </lineage>
</organism>
<dbReference type="KEGG" id="afo:Afer_0776"/>
<sequence length="173" mass="19608">MPATVGELHDPRRVEPGFDDGERAMLEGWLDYHRTTLLLKVEGLTEEQLTTRPIATSLLSLRGLVRHMADVEAWWFRKQLLGEDGWAPRFWDPETPDADFLIDAPVGFADDLATWQSAIDASRRAIDGRELTWARQPGAPTIRWVLAHMIEEYARHNGHADLLRELIDGTVGS</sequence>
<dbReference type="RefSeq" id="WP_015798213.1">
    <property type="nucleotide sequence ID" value="NC_013124.1"/>
</dbReference>
<reference evidence="1 2" key="1">
    <citation type="journal article" date="2009" name="Stand. Genomic Sci.">
        <title>Complete genome sequence of Acidimicrobium ferrooxidans type strain (ICP).</title>
        <authorList>
            <person name="Clum A."/>
            <person name="Nolan M."/>
            <person name="Lang E."/>
            <person name="Glavina Del Rio T."/>
            <person name="Tice H."/>
            <person name="Copeland A."/>
            <person name="Cheng J.F."/>
            <person name="Lucas S."/>
            <person name="Chen F."/>
            <person name="Bruce D."/>
            <person name="Goodwin L."/>
            <person name="Pitluck S."/>
            <person name="Ivanova N."/>
            <person name="Mavrommatis K."/>
            <person name="Mikhailova N."/>
            <person name="Pati A."/>
            <person name="Chen A."/>
            <person name="Palaniappan K."/>
            <person name="Goker M."/>
            <person name="Spring S."/>
            <person name="Land M."/>
            <person name="Hauser L."/>
            <person name="Chang Y.J."/>
            <person name="Jeffries C.C."/>
            <person name="Chain P."/>
            <person name="Bristow J."/>
            <person name="Eisen J.A."/>
            <person name="Markowitz V."/>
            <person name="Hugenholtz P."/>
            <person name="Kyrpides N.C."/>
            <person name="Klenk H.P."/>
            <person name="Lapidus A."/>
        </authorList>
    </citation>
    <scope>NUCLEOTIDE SEQUENCE [LARGE SCALE GENOMIC DNA]</scope>
    <source>
        <strain evidence="2">DSM 10331 / JCM 15462 / NBRC 103882 / ICP</strain>
    </source>
</reference>
<dbReference type="SUPFAM" id="SSF109854">
    <property type="entry name" value="DinB/YfiT-like putative metalloenzymes"/>
    <property type="match status" value="1"/>
</dbReference>
<evidence type="ECO:0008006" key="3">
    <source>
        <dbReference type="Google" id="ProtNLM"/>
    </source>
</evidence>
<accession>C7LYB6</accession>
<dbReference type="STRING" id="525909.Afer_0776"/>
<name>C7LYB6_ACIFD</name>
<evidence type="ECO:0000313" key="1">
    <source>
        <dbReference type="EMBL" id="ACU53724.1"/>
    </source>
</evidence>
<evidence type="ECO:0000313" key="2">
    <source>
        <dbReference type="Proteomes" id="UP000000771"/>
    </source>
</evidence>
<protein>
    <recommendedName>
        <fullName evidence="3">Mini-circle protein</fullName>
    </recommendedName>
</protein>
<dbReference type="EMBL" id="CP001631">
    <property type="protein sequence ID" value="ACU53724.1"/>
    <property type="molecule type" value="Genomic_DNA"/>
</dbReference>
<dbReference type="HOGENOM" id="CLU_097062_2_0_11"/>